<proteinExistence type="predicted"/>
<protein>
    <submittedName>
        <fullName evidence="1">Uncharacterized protein</fullName>
    </submittedName>
</protein>
<dbReference type="EMBL" id="CM004392">
    <property type="protein sequence ID" value="KAG8653132.1"/>
    <property type="molecule type" value="Genomic_DNA"/>
</dbReference>
<name>A0ACB7HK41_MANES</name>
<sequence length="187" mass="21171">MESPKDRSKCNPSEESSIAVSFQLDPLVSSNGNNNPSENNPQEQQRKPNTNNENNKSSKALAKGSSLMLASIIKDFDSKAQDTLKSQDHLNCIIDRHTRELDQLLEDALLPFVMQHAAKISGVRMRVSSLNSLLKSIQRRIDNIDLILSVSSPQEKGRAELMEAHTCYKQNIKQWSQLFVFFFSFFN</sequence>
<organism evidence="1 2">
    <name type="scientific">Manihot esculenta</name>
    <name type="common">Cassava</name>
    <name type="synonym">Jatropha manihot</name>
    <dbReference type="NCBI Taxonomy" id="3983"/>
    <lineage>
        <taxon>Eukaryota</taxon>
        <taxon>Viridiplantae</taxon>
        <taxon>Streptophyta</taxon>
        <taxon>Embryophyta</taxon>
        <taxon>Tracheophyta</taxon>
        <taxon>Spermatophyta</taxon>
        <taxon>Magnoliopsida</taxon>
        <taxon>eudicotyledons</taxon>
        <taxon>Gunneridae</taxon>
        <taxon>Pentapetalae</taxon>
        <taxon>rosids</taxon>
        <taxon>fabids</taxon>
        <taxon>Malpighiales</taxon>
        <taxon>Euphorbiaceae</taxon>
        <taxon>Crotonoideae</taxon>
        <taxon>Manihoteae</taxon>
        <taxon>Manihot</taxon>
    </lineage>
</organism>
<gene>
    <name evidence="1" type="ORF">MANES_06G170801v8</name>
</gene>
<comment type="caution">
    <text evidence="1">The sequence shown here is derived from an EMBL/GenBank/DDBJ whole genome shotgun (WGS) entry which is preliminary data.</text>
</comment>
<reference evidence="2" key="1">
    <citation type="journal article" date="2016" name="Nat. Biotechnol.">
        <title>Sequencing wild and cultivated cassava and related species reveals extensive interspecific hybridization and genetic diversity.</title>
        <authorList>
            <person name="Bredeson J.V."/>
            <person name="Lyons J.B."/>
            <person name="Prochnik S.E."/>
            <person name="Wu G.A."/>
            <person name="Ha C.M."/>
            <person name="Edsinger-Gonzales E."/>
            <person name="Grimwood J."/>
            <person name="Schmutz J."/>
            <person name="Rabbi I.Y."/>
            <person name="Egesi C."/>
            <person name="Nauluvula P."/>
            <person name="Lebot V."/>
            <person name="Ndunguru J."/>
            <person name="Mkamilo G."/>
            <person name="Bart R.S."/>
            <person name="Setter T.L."/>
            <person name="Gleadow R.M."/>
            <person name="Kulakow P."/>
            <person name="Ferguson M.E."/>
            <person name="Rounsley S."/>
            <person name="Rokhsar D.S."/>
        </authorList>
    </citation>
    <scope>NUCLEOTIDE SEQUENCE [LARGE SCALE GENOMIC DNA]</scope>
    <source>
        <strain evidence="2">cv. AM560-2</strain>
    </source>
</reference>
<keyword evidence="2" id="KW-1185">Reference proteome</keyword>
<evidence type="ECO:0000313" key="2">
    <source>
        <dbReference type="Proteomes" id="UP000091857"/>
    </source>
</evidence>
<dbReference type="Proteomes" id="UP000091857">
    <property type="component" value="Chromosome 6"/>
</dbReference>
<evidence type="ECO:0000313" key="1">
    <source>
        <dbReference type="EMBL" id="KAG8653132.1"/>
    </source>
</evidence>
<accession>A0ACB7HK41</accession>